<dbReference type="AlphaFoldDB" id="A0A8S2ZL76"/>
<dbReference type="Proteomes" id="UP000681967">
    <property type="component" value="Unassembled WGS sequence"/>
</dbReference>
<evidence type="ECO:0000313" key="2">
    <source>
        <dbReference type="Proteomes" id="UP000681967"/>
    </source>
</evidence>
<feature type="non-terminal residue" evidence="1">
    <location>
        <position position="1"/>
    </location>
</feature>
<reference evidence="1" key="1">
    <citation type="submission" date="2021-02" db="EMBL/GenBank/DDBJ databases">
        <authorList>
            <person name="Nowell W R."/>
        </authorList>
    </citation>
    <scope>NUCLEOTIDE SEQUENCE</scope>
</reference>
<sequence>MDLSGFKQNIYEPVTNASHNVSKLIPACLPTPNSSSPNFAARFRADVVQLVEANNIHKHSDTCYKYWNANRGDKKSCRMRMPRKLISVSTIDPDTGHISMRRSDPWINNFNEYLITACRSNMDIKFIWSGSDAKALVYYITDYVTKMSLSFHDTFALVQKSITSLKTSSNQTDTESAIEKSRKLVLRRYNTLASQQELSGVQVASYLMNWNDHYTTHKFEGLFLIQIERHLQTQLNEIRTKQKLEHSVHDVTDDDVYDNEETIDGDDNNDEEHFQIQSAESDKKYDICVYDFVSTLYKKKRTATDLKYLSKTAVSIEENINQKGRPPNERYPFQKQHPQATAYLMLKYSNLHVPILYGPQIPRRDRDETRERYSRALLTLFVPWRTVADLCDFNQMWEDALKSRQHLISTYSWKIIENIQLLHECKKDRDEHLLQIIAESQVENDAIDPVLLPANQGVDGEYDIDDSDQLLELLGNLDEYTTTTVNANKNSTETKYIDKKLSKQSKTIENDDIKLIIAFQQSSFNEFINLTDRQLVPFVSATPDLVRLNTKWQEQLKTERERVRRSLITGNCDRMDDTLDLNAAKDAV</sequence>
<comment type="caution">
    <text evidence="1">The sequence shown here is derived from an EMBL/GenBank/DDBJ whole genome shotgun (WGS) entry which is preliminary data.</text>
</comment>
<proteinExistence type="predicted"/>
<organism evidence="1 2">
    <name type="scientific">Rotaria magnacalcarata</name>
    <dbReference type="NCBI Taxonomy" id="392030"/>
    <lineage>
        <taxon>Eukaryota</taxon>
        <taxon>Metazoa</taxon>
        <taxon>Spiralia</taxon>
        <taxon>Gnathifera</taxon>
        <taxon>Rotifera</taxon>
        <taxon>Eurotatoria</taxon>
        <taxon>Bdelloidea</taxon>
        <taxon>Philodinida</taxon>
        <taxon>Philodinidae</taxon>
        <taxon>Rotaria</taxon>
    </lineage>
</organism>
<name>A0A8S2ZL76_9BILA</name>
<gene>
    <name evidence="1" type="ORF">BYL167_LOCUS41361</name>
</gene>
<dbReference type="EMBL" id="CAJOBH010104787">
    <property type="protein sequence ID" value="CAF4630885.1"/>
    <property type="molecule type" value="Genomic_DNA"/>
</dbReference>
<evidence type="ECO:0000313" key="1">
    <source>
        <dbReference type="EMBL" id="CAF4630885.1"/>
    </source>
</evidence>
<protein>
    <submittedName>
        <fullName evidence="1">Uncharacterized protein</fullName>
    </submittedName>
</protein>
<accession>A0A8S2ZL76</accession>